<reference evidence="1 2" key="1">
    <citation type="journal article" date="2018" name="Front. Plant Sci.">
        <title>Red Clover (Trifolium pratense) and Zigzag Clover (T. medium) - A Picture of Genomic Similarities and Differences.</title>
        <authorList>
            <person name="Dluhosova J."/>
            <person name="Istvanek J."/>
            <person name="Nedelnik J."/>
            <person name="Repkova J."/>
        </authorList>
    </citation>
    <scope>NUCLEOTIDE SEQUENCE [LARGE SCALE GENOMIC DNA]</scope>
    <source>
        <strain evidence="2">cv. 10/8</strain>
        <tissue evidence="1">Leaf</tissue>
    </source>
</reference>
<organism evidence="1 2">
    <name type="scientific">Trifolium medium</name>
    <dbReference type="NCBI Taxonomy" id="97028"/>
    <lineage>
        <taxon>Eukaryota</taxon>
        <taxon>Viridiplantae</taxon>
        <taxon>Streptophyta</taxon>
        <taxon>Embryophyta</taxon>
        <taxon>Tracheophyta</taxon>
        <taxon>Spermatophyta</taxon>
        <taxon>Magnoliopsida</taxon>
        <taxon>eudicotyledons</taxon>
        <taxon>Gunneridae</taxon>
        <taxon>Pentapetalae</taxon>
        <taxon>rosids</taxon>
        <taxon>fabids</taxon>
        <taxon>Fabales</taxon>
        <taxon>Fabaceae</taxon>
        <taxon>Papilionoideae</taxon>
        <taxon>50 kb inversion clade</taxon>
        <taxon>NPAAA clade</taxon>
        <taxon>Hologalegina</taxon>
        <taxon>IRL clade</taxon>
        <taxon>Trifolieae</taxon>
        <taxon>Trifolium</taxon>
    </lineage>
</organism>
<evidence type="ECO:0000313" key="1">
    <source>
        <dbReference type="EMBL" id="MCI69080.1"/>
    </source>
</evidence>
<accession>A0A392U9F4</accession>
<proteinExistence type="predicted"/>
<comment type="caution">
    <text evidence="1">The sequence shown here is derived from an EMBL/GenBank/DDBJ whole genome shotgun (WGS) entry which is preliminary data.</text>
</comment>
<sequence length="65" mass="6890">MTSPSKVLNLPLLRLVPESIKRPQGSRKHHPQPDPAASLKLASTLHFKKPGQGGVHCSAIGFAVG</sequence>
<dbReference type="EMBL" id="LXQA010748751">
    <property type="protein sequence ID" value="MCI69080.1"/>
    <property type="molecule type" value="Genomic_DNA"/>
</dbReference>
<dbReference type="Proteomes" id="UP000265520">
    <property type="component" value="Unassembled WGS sequence"/>
</dbReference>
<keyword evidence="2" id="KW-1185">Reference proteome</keyword>
<feature type="non-terminal residue" evidence="1">
    <location>
        <position position="65"/>
    </location>
</feature>
<name>A0A392U9F4_9FABA</name>
<evidence type="ECO:0000313" key="2">
    <source>
        <dbReference type="Proteomes" id="UP000265520"/>
    </source>
</evidence>
<protein>
    <submittedName>
        <fullName evidence="1">Uncharacterized protein</fullName>
    </submittedName>
</protein>
<dbReference type="AlphaFoldDB" id="A0A392U9F4"/>